<evidence type="ECO:0000256" key="1">
    <source>
        <dbReference type="SAM" id="SignalP"/>
    </source>
</evidence>
<accession>A0ABP1NZ87</accession>
<dbReference type="PROSITE" id="PS50940">
    <property type="entry name" value="CHIT_BIND_II"/>
    <property type="match status" value="1"/>
</dbReference>
<dbReference type="SUPFAM" id="SSF57625">
    <property type="entry name" value="Invertebrate chitin-binding proteins"/>
    <property type="match status" value="1"/>
</dbReference>
<comment type="caution">
    <text evidence="3">The sequence shown here is derived from an EMBL/GenBank/DDBJ whole genome shotgun (WGS) entry which is preliminary data.</text>
</comment>
<keyword evidence="4" id="KW-1185">Reference proteome</keyword>
<evidence type="ECO:0000313" key="4">
    <source>
        <dbReference type="Proteomes" id="UP001642520"/>
    </source>
</evidence>
<dbReference type="EMBL" id="CAXAJV020001294">
    <property type="protein sequence ID" value="CAL7945662.1"/>
    <property type="molecule type" value="Genomic_DNA"/>
</dbReference>
<dbReference type="InterPro" id="IPR036508">
    <property type="entry name" value="Chitin-bd_dom_sf"/>
</dbReference>
<protein>
    <recommendedName>
        <fullName evidence="2">Chitin-binding type-2 domain-containing protein</fullName>
    </recommendedName>
</protein>
<evidence type="ECO:0000313" key="3">
    <source>
        <dbReference type="EMBL" id="CAL7945662.1"/>
    </source>
</evidence>
<gene>
    <name evidence="3" type="ORF">XYLVIOL_LOCUS7343</name>
</gene>
<dbReference type="InterPro" id="IPR002557">
    <property type="entry name" value="Chitin-bd_dom"/>
</dbReference>
<organism evidence="3 4">
    <name type="scientific">Xylocopa violacea</name>
    <name type="common">Violet carpenter bee</name>
    <name type="synonym">Apis violacea</name>
    <dbReference type="NCBI Taxonomy" id="135666"/>
    <lineage>
        <taxon>Eukaryota</taxon>
        <taxon>Metazoa</taxon>
        <taxon>Ecdysozoa</taxon>
        <taxon>Arthropoda</taxon>
        <taxon>Hexapoda</taxon>
        <taxon>Insecta</taxon>
        <taxon>Pterygota</taxon>
        <taxon>Neoptera</taxon>
        <taxon>Endopterygota</taxon>
        <taxon>Hymenoptera</taxon>
        <taxon>Apocrita</taxon>
        <taxon>Aculeata</taxon>
        <taxon>Apoidea</taxon>
        <taxon>Anthophila</taxon>
        <taxon>Apidae</taxon>
        <taxon>Xylocopa</taxon>
        <taxon>Xylocopa</taxon>
    </lineage>
</organism>
<dbReference type="SMART" id="SM00494">
    <property type="entry name" value="ChtBD2"/>
    <property type="match status" value="1"/>
</dbReference>
<feature type="signal peptide" evidence="1">
    <location>
        <begin position="1"/>
        <end position="18"/>
    </location>
</feature>
<evidence type="ECO:0000259" key="2">
    <source>
        <dbReference type="PROSITE" id="PS50940"/>
    </source>
</evidence>
<dbReference type="Pfam" id="PF01607">
    <property type="entry name" value="CBM_14"/>
    <property type="match status" value="1"/>
</dbReference>
<dbReference type="Proteomes" id="UP001642520">
    <property type="component" value="Unassembled WGS sequence"/>
</dbReference>
<reference evidence="3 4" key="1">
    <citation type="submission" date="2024-08" db="EMBL/GenBank/DDBJ databases">
        <authorList>
            <person name="Will J Nash"/>
            <person name="Angela Man"/>
            <person name="Seanna McTaggart"/>
            <person name="Kendall Baker"/>
            <person name="Tom Barker"/>
            <person name="Leah Catchpole"/>
            <person name="Alex Durrant"/>
            <person name="Karim Gharbi"/>
            <person name="Naomi Irish"/>
            <person name="Gemy Kaithakottil"/>
            <person name="Debby Ku"/>
            <person name="Aaliyah Providence"/>
            <person name="Felix Shaw"/>
            <person name="David Swarbreck"/>
            <person name="Chris Watkins"/>
            <person name="Ann M. McCartney"/>
            <person name="Giulio Formenti"/>
            <person name="Alice Mouton"/>
            <person name="Noel Vella"/>
            <person name="Bjorn M von Reumont"/>
            <person name="Adriana Vella"/>
            <person name="Wilfried Haerty"/>
        </authorList>
    </citation>
    <scope>NUCLEOTIDE SEQUENCE [LARGE SCALE GENOMIC DNA]</scope>
</reference>
<keyword evidence="1" id="KW-0732">Signal</keyword>
<name>A0ABP1NZ87_XYLVO</name>
<dbReference type="Gene3D" id="2.170.140.10">
    <property type="entry name" value="Chitin binding domain"/>
    <property type="match status" value="1"/>
</dbReference>
<feature type="chain" id="PRO_5046930055" description="Chitin-binding type-2 domain-containing protein" evidence="1">
    <location>
        <begin position="19"/>
        <end position="89"/>
    </location>
</feature>
<feature type="domain" description="Chitin-binding type-2" evidence="2">
    <location>
        <begin position="23"/>
        <end position="82"/>
    </location>
</feature>
<proteinExistence type="predicted"/>
<sequence length="89" mass="10373">MKVLFFAVLAILVIYVYSDNPLRPHCPEDIDENNSKVRHPCNCSTYFDCNFEPPQPMGCPGGLQFNEEKQVCDYKWRVKCHIHPECPKK</sequence>